<gene>
    <name evidence="2" type="ORF">BU14_0021s0044</name>
</gene>
<feature type="region of interest" description="Disordered" evidence="1">
    <location>
        <begin position="1"/>
        <end position="25"/>
    </location>
</feature>
<evidence type="ECO:0000313" key="3">
    <source>
        <dbReference type="Proteomes" id="UP000218209"/>
    </source>
</evidence>
<evidence type="ECO:0008006" key="4">
    <source>
        <dbReference type="Google" id="ProtNLM"/>
    </source>
</evidence>
<name>A0A1X6PKR7_PORUM</name>
<feature type="compositionally biased region" description="Low complexity" evidence="1">
    <location>
        <begin position="1"/>
        <end position="19"/>
    </location>
</feature>
<evidence type="ECO:0000256" key="1">
    <source>
        <dbReference type="SAM" id="MobiDB-lite"/>
    </source>
</evidence>
<dbReference type="AlphaFoldDB" id="A0A1X6PKR7"/>
<proteinExistence type="predicted"/>
<accession>A0A1X6PKR7</accession>
<reference evidence="2 3" key="1">
    <citation type="submission" date="2017-03" db="EMBL/GenBank/DDBJ databases">
        <title>WGS assembly of Porphyra umbilicalis.</title>
        <authorList>
            <person name="Brawley S.H."/>
            <person name="Blouin N.A."/>
            <person name="Ficko-Blean E."/>
            <person name="Wheeler G.L."/>
            <person name="Lohr M."/>
            <person name="Goodson H.V."/>
            <person name="Jenkins J.W."/>
            <person name="Blaby-Haas C.E."/>
            <person name="Helliwell K.E."/>
            <person name="Chan C."/>
            <person name="Marriage T."/>
            <person name="Bhattacharya D."/>
            <person name="Klein A.S."/>
            <person name="Badis Y."/>
            <person name="Brodie J."/>
            <person name="Cao Y."/>
            <person name="Collen J."/>
            <person name="Dittami S.M."/>
            <person name="Gachon C.M."/>
            <person name="Green B.R."/>
            <person name="Karpowicz S."/>
            <person name="Kim J.W."/>
            <person name="Kudahl U."/>
            <person name="Lin S."/>
            <person name="Michel G."/>
            <person name="Mittag M."/>
            <person name="Olson B.J."/>
            <person name="Pangilinan J."/>
            <person name="Peng Y."/>
            <person name="Qiu H."/>
            <person name="Shu S."/>
            <person name="Singer J.T."/>
            <person name="Smith A.G."/>
            <person name="Sprecher B.N."/>
            <person name="Wagner V."/>
            <person name="Wang W."/>
            <person name="Wang Z.-Y."/>
            <person name="Yan J."/>
            <person name="Yarish C."/>
            <person name="Zoeuner-Riek S."/>
            <person name="Zhuang Y."/>
            <person name="Zou Y."/>
            <person name="Lindquist E.A."/>
            <person name="Grimwood J."/>
            <person name="Barry K."/>
            <person name="Rokhsar D.S."/>
            <person name="Schmutz J."/>
            <person name="Stiller J.W."/>
            <person name="Grossman A.R."/>
            <person name="Prochnik S.E."/>
        </authorList>
    </citation>
    <scope>NUCLEOTIDE SEQUENCE [LARGE SCALE GENOMIC DNA]</scope>
    <source>
        <strain evidence="2">4086291</strain>
    </source>
</reference>
<dbReference type="OrthoDB" id="10031330at2759"/>
<dbReference type="EMBL" id="KV918762">
    <property type="protein sequence ID" value="OSX81439.1"/>
    <property type="molecule type" value="Genomic_DNA"/>
</dbReference>
<protein>
    <recommendedName>
        <fullName evidence="4">DDE-1 domain-containing protein</fullName>
    </recommendedName>
</protein>
<keyword evidence="3" id="KW-1185">Reference proteome</keyword>
<evidence type="ECO:0000313" key="2">
    <source>
        <dbReference type="EMBL" id="OSX81439.1"/>
    </source>
</evidence>
<dbReference type="Proteomes" id="UP000218209">
    <property type="component" value="Unassembled WGS sequence"/>
</dbReference>
<organism evidence="2 3">
    <name type="scientific">Porphyra umbilicalis</name>
    <name type="common">Purple laver</name>
    <name type="synonym">Red alga</name>
    <dbReference type="NCBI Taxonomy" id="2786"/>
    <lineage>
        <taxon>Eukaryota</taxon>
        <taxon>Rhodophyta</taxon>
        <taxon>Bangiophyceae</taxon>
        <taxon>Bangiales</taxon>
        <taxon>Bangiaceae</taxon>
        <taxon>Porphyra</taxon>
    </lineage>
</organism>
<sequence>MATSSSTRSTATEVTSARSKWGTRKTSKMREKLAVARGELGTDSVAKFMTAIGASCSNVRTWHRIRSAPIKLGRPTFFSSEEEDVLAMYMAAWTKGGDLSTCELPAVLLRQYITDMERKEDAERRFGVCGFPGRSYFDLFLGRHPQLRRVRPMGIESTRADTSTPETVAKFFAAFRLLCRDFSITRAAQVWNTDVSMMNAQELMETTPAIVMAGAEMAVPEIEFPTVQSGAQAASLVATVCADGTRLPLFVVVAGSGGRLPYAVEDGGNGSTRRVPLAAYLEEGADVPRRGKPGFYGVLWELYAGFVARHVVGKCPGDCKVLLMNGCKVYASVVVLKVLHAVKVVVLMFPSHLSHSIQALDKDPFLKTKAYARISLRAMLPTLPRNSKFNLANLMKLIEQCSTTI</sequence>